<reference evidence="11 12" key="1">
    <citation type="submission" date="2015-03" db="EMBL/GenBank/DDBJ databases">
        <title>Genome sequence of Kiloniella sp. P1-1, isolated from the gut microflora of Pacific white shrimp, Penaeus vannamei.</title>
        <authorList>
            <person name="Shao Z."/>
            <person name="Wang L."/>
            <person name="Li X."/>
        </authorList>
    </citation>
    <scope>NUCLEOTIDE SEQUENCE [LARGE SCALE GENOMIC DNA]</scope>
    <source>
        <strain evidence="11 12">P1-1</strain>
    </source>
</reference>
<gene>
    <name evidence="11" type="ORF">WH95_03190</name>
</gene>
<dbReference type="RefSeq" id="WP_046502785.1">
    <property type="nucleotide sequence ID" value="NZ_LANI01000002.1"/>
</dbReference>
<name>A0A0M2R9H3_9PROT</name>
<evidence type="ECO:0000256" key="4">
    <source>
        <dbReference type="ARBA" id="ARBA00022448"/>
    </source>
</evidence>
<dbReference type="GO" id="GO:0046677">
    <property type="term" value="P:response to antibiotic"/>
    <property type="evidence" value="ECO:0007669"/>
    <property type="project" value="UniProtKB-KW"/>
</dbReference>
<evidence type="ECO:0000256" key="10">
    <source>
        <dbReference type="SAM" id="Phobius"/>
    </source>
</evidence>
<protein>
    <recommendedName>
        <fullName evidence="3">Multidrug export protein MepA</fullName>
    </recommendedName>
</protein>
<dbReference type="NCBIfam" id="TIGR00797">
    <property type="entry name" value="matE"/>
    <property type="match status" value="1"/>
</dbReference>
<dbReference type="Proteomes" id="UP000034491">
    <property type="component" value="Unassembled WGS sequence"/>
</dbReference>
<dbReference type="STRING" id="1549748.WH95_03190"/>
<organism evidence="11 12">
    <name type="scientific">Kiloniella litopenaei</name>
    <dbReference type="NCBI Taxonomy" id="1549748"/>
    <lineage>
        <taxon>Bacteria</taxon>
        <taxon>Pseudomonadati</taxon>
        <taxon>Pseudomonadota</taxon>
        <taxon>Alphaproteobacteria</taxon>
        <taxon>Rhodospirillales</taxon>
        <taxon>Kiloniellaceae</taxon>
        <taxon>Kiloniella</taxon>
    </lineage>
</organism>
<evidence type="ECO:0000256" key="5">
    <source>
        <dbReference type="ARBA" id="ARBA00022475"/>
    </source>
</evidence>
<feature type="transmembrane region" description="Helical" evidence="10">
    <location>
        <begin position="139"/>
        <end position="157"/>
    </location>
</feature>
<keyword evidence="6 10" id="KW-0812">Transmembrane</keyword>
<evidence type="ECO:0000256" key="1">
    <source>
        <dbReference type="ARBA" id="ARBA00004429"/>
    </source>
</evidence>
<evidence type="ECO:0000256" key="2">
    <source>
        <dbReference type="ARBA" id="ARBA00008417"/>
    </source>
</evidence>
<keyword evidence="9" id="KW-0046">Antibiotic resistance</keyword>
<dbReference type="PANTHER" id="PTHR43549:SF2">
    <property type="entry name" value="MULTIDRUG RESISTANCE PROTEIN NORM-RELATED"/>
    <property type="match status" value="1"/>
</dbReference>
<feature type="transmembrane region" description="Helical" evidence="10">
    <location>
        <begin position="169"/>
        <end position="190"/>
    </location>
</feature>
<dbReference type="InterPro" id="IPR002528">
    <property type="entry name" value="MATE_fam"/>
</dbReference>
<evidence type="ECO:0000313" key="11">
    <source>
        <dbReference type="EMBL" id="KKJ78321.1"/>
    </source>
</evidence>
<feature type="transmembrane region" description="Helical" evidence="10">
    <location>
        <begin position="399"/>
        <end position="419"/>
    </location>
</feature>
<dbReference type="PIRSF" id="PIRSF006603">
    <property type="entry name" value="DinF"/>
    <property type="match status" value="1"/>
</dbReference>
<proteinExistence type="inferred from homology"/>
<dbReference type="InterPro" id="IPR045070">
    <property type="entry name" value="MATE_MepA-like"/>
</dbReference>
<dbReference type="GO" id="GO:0042910">
    <property type="term" value="F:xenobiotic transmembrane transporter activity"/>
    <property type="evidence" value="ECO:0007669"/>
    <property type="project" value="InterPro"/>
</dbReference>
<feature type="transmembrane region" description="Helical" evidence="10">
    <location>
        <begin position="202"/>
        <end position="223"/>
    </location>
</feature>
<keyword evidence="7 10" id="KW-1133">Transmembrane helix</keyword>
<comment type="subcellular location">
    <subcellularLocation>
        <location evidence="1">Cell inner membrane</location>
        <topology evidence="1">Multi-pass membrane protein</topology>
    </subcellularLocation>
</comment>
<feature type="transmembrane region" description="Helical" evidence="10">
    <location>
        <begin position="54"/>
        <end position="77"/>
    </location>
</feature>
<evidence type="ECO:0000256" key="3">
    <source>
        <dbReference type="ARBA" id="ARBA00022106"/>
    </source>
</evidence>
<dbReference type="Pfam" id="PF01554">
    <property type="entry name" value="MatE"/>
    <property type="match status" value="2"/>
</dbReference>
<comment type="similarity">
    <text evidence="2">Belongs to the multi antimicrobial extrusion (MATE) (TC 2.A.66.1) family. MepA subfamily.</text>
</comment>
<feature type="transmembrane region" description="Helical" evidence="10">
    <location>
        <begin position="425"/>
        <end position="445"/>
    </location>
</feature>
<evidence type="ECO:0000313" key="12">
    <source>
        <dbReference type="Proteomes" id="UP000034491"/>
    </source>
</evidence>
<feature type="transmembrane region" description="Helical" evidence="10">
    <location>
        <begin position="281"/>
        <end position="305"/>
    </location>
</feature>
<accession>A0A0M2R9H3</accession>
<dbReference type="GO" id="GO:0005886">
    <property type="term" value="C:plasma membrane"/>
    <property type="evidence" value="ECO:0007669"/>
    <property type="project" value="UniProtKB-SubCell"/>
</dbReference>
<keyword evidence="4" id="KW-0813">Transport</keyword>
<feature type="transmembrane region" description="Helical" evidence="10">
    <location>
        <begin position="98"/>
        <end position="119"/>
    </location>
</feature>
<feature type="transmembrane region" description="Helical" evidence="10">
    <location>
        <begin position="12"/>
        <end position="34"/>
    </location>
</feature>
<dbReference type="GO" id="GO:0015297">
    <property type="term" value="F:antiporter activity"/>
    <property type="evidence" value="ECO:0007669"/>
    <property type="project" value="InterPro"/>
</dbReference>
<comment type="caution">
    <text evidence="11">The sequence shown here is derived from an EMBL/GenBank/DDBJ whole genome shotgun (WGS) entry which is preliminary data.</text>
</comment>
<dbReference type="EMBL" id="LANI01000002">
    <property type="protein sequence ID" value="KKJ78321.1"/>
    <property type="molecule type" value="Genomic_DNA"/>
</dbReference>
<keyword evidence="12" id="KW-1185">Reference proteome</keyword>
<dbReference type="InterPro" id="IPR048279">
    <property type="entry name" value="MdtK-like"/>
</dbReference>
<feature type="transmembrane region" description="Helical" evidence="10">
    <location>
        <begin position="325"/>
        <end position="347"/>
    </location>
</feature>
<dbReference type="PATRIC" id="fig|1549748.8.peg.1237"/>
<evidence type="ECO:0000256" key="9">
    <source>
        <dbReference type="ARBA" id="ARBA00023251"/>
    </source>
</evidence>
<feature type="transmembrane region" description="Helical" evidence="10">
    <location>
        <begin position="367"/>
        <end position="387"/>
    </location>
</feature>
<dbReference type="InterPro" id="IPR052031">
    <property type="entry name" value="Membrane_Transporter-Flippase"/>
</dbReference>
<evidence type="ECO:0000256" key="6">
    <source>
        <dbReference type="ARBA" id="ARBA00022692"/>
    </source>
</evidence>
<dbReference type="PANTHER" id="PTHR43549">
    <property type="entry name" value="MULTIDRUG RESISTANCE PROTEIN YPNP-RELATED"/>
    <property type="match status" value="1"/>
</dbReference>
<evidence type="ECO:0000256" key="8">
    <source>
        <dbReference type="ARBA" id="ARBA00023136"/>
    </source>
</evidence>
<sequence length="465" mass="50638">MSNASQPQQNFFLFGSLPLLFIKTATPIILVMVVNGLFTLVDAYFLGEFVGADALTAVTMMFPVFMLIVALSTWVSGGFSSVLARLLGAKEFGRASTAFTSAYMLSGVVCLLLISIFGFGGDQMIQWVTKGSDTLSAMGYTYISILIYGSPLIFILTISVDAFRCEGKLGFMTFISVLSTLLNVLFNYLLIVQLDLGVAGSAYGTLLAQTLSLSAVIIYRYNTISAISLMPSPLHRITGFWRDFLALGAPQSLSYLGISLSSGAVFYSLQNWGGANYEATVTAYGITTRILTFSFLPLLGLNLGFQTIAGNNQGAQIFPRVNNSLKIAIFASFGYCLSLQLIFHFMAGPLGSIFVDDQKIITETARILPLITLFYFLFGPSMILSGFFQAIGDAKRSALISLTRTYLFSIPLTFVLPLYFGEVGIWYVGPVTEILMTVLTLFILFHNASRTGYKLGLFRTDPAPS</sequence>
<keyword evidence="8 10" id="KW-0472">Membrane</keyword>
<keyword evidence="5" id="KW-1003">Cell membrane</keyword>
<evidence type="ECO:0000256" key="7">
    <source>
        <dbReference type="ARBA" id="ARBA00022989"/>
    </source>
</evidence>
<dbReference type="AlphaFoldDB" id="A0A0M2R9H3"/>
<feature type="transmembrane region" description="Helical" evidence="10">
    <location>
        <begin position="244"/>
        <end position="269"/>
    </location>
</feature>
<dbReference type="CDD" id="cd13143">
    <property type="entry name" value="MATE_MepA_like"/>
    <property type="match status" value="1"/>
</dbReference>